<accession>A0ABX2YAN6</accession>
<dbReference type="EMBL" id="LDIR01000003">
    <property type="protein sequence ID" value="OCL90802.1"/>
    <property type="molecule type" value="Genomic_DNA"/>
</dbReference>
<evidence type="ECO:0008006" key="4">
    <source>
        <dbReference type="Google" id="ProtNLM"/>
    </source>
</evidence>
<keyword evidence="3" id="KW-1185">Reference proteome</keyword>
<name>A0ABX2YAN6_9BACT</name>
<protein>
    <recommendedName>
        <fullName evidence="4">DUF2066 domain-containing protein</fullName>
    </recommendedName>
</protein>
<gene>
    <name evidence="2" type="ORF">AAX28_01619</name>
</gene>
<dbReference type="RefSeq" id="WP_066179406.1">
    <property type="nucleotide sequence ID" value="NZ_LCUI01000008.1"/>
</dbReference>
<evidence type="ECO:0000313" key="3">
    <source>
        <dbReference type="Proteomes" id="UP000093159"/>
    </source>
</evidence>
<sequence>MKWFSSLMLLLLLSHTSTLQAQQPPTLQDLVPLLASGATPEEIFDQAVLSHMRVPLEHLGVNITDRRNGRVISRDEIRHLLGQSRQDSAHQLIRQVFSNFQLPGYPNAETLINLLDAAALASLRSPPPWLDIEFYDQRVGSDGQPGGGVSGRIPEKIHQPDEKPAEQQTLAAKKAEWNEERVARVFILRGNVFETEGRNDFLLPLLGVAASPEALWQQAQVEFVELQQEQPEINLRVYNPQQPILDQVLLVEDGEQNLYALLVHFQSSDVELVKAARALFNTSDDIEPQIGPQGGLTR</sequence>
<dbReference type="Proteomes" id="UP000093159">
    <property type="component" value="Unassembled WGS sequence"/>
</dbReference>
<feature type="signal peptide" evidence="1">
    <location>
        <begin position="1"/>
        <end position="21"/>
    </location>
</feature>
<evidence type="ECO:0000313" key="2">
    <source>
        <dbReference type="EMBL" id="OCL90802.1"/>
    </source>
</evidence>
<organism evidence="2 3">
    <name type="scientific">Arcobacter porcinus</name>
    <dbReference type="NCBI Taxonomy" id="1935204"/>
    <lineage>
        <taxon>Bacteria</taxon>
        <taxon>Pseudomonadati</taxon>
        <taxon>Campylobacterota</taxon>
        <taxon>Epsilonproteobacteria</taxon>
        <taxon>Campylobacterales</taxon>
        <taxon>Arcobacteraceae</taxon>
        <taxon>Arcobacter</taxon>
    </lineage>
</organism>
<feature type="chain" id="PRO_5046915660" description="DUF2066 domain-containing protein" evidence="1">
    <location>
        <begin position="22"/>
        <end position="298"/>
    </location>
</feature>
<comment type="caution">
    <text evidence="2">The sequence shown here is derived from an EMBL/GenBank/DDBJ whole genome shotgun (WGS) entry which is preliminary data.</text>
</comment>
<evidence type="ECO:0000256" key="1">
    <source>
        <dbReference type="SAM" id="SignalP"/>
    </source>
</evidence>
<reference evidence="2 3" key="1">
    <citation type="submission" date="2015-05" db="EMBL/GenBank/DDBJ databases">
        <authorList>
            <person name="Rovetto F."/>
            <person name="Cocolin L."/>
            <person name="Illeghems K."/>
            <person name="Van Nieuwerburgh F."/>
            <person name="Houf K."/>
        </authorList>
    </citation>
    <scope>NUCLEOTIDE SEQUENCE [LARGE SCALE GENOMIC DNA]</scope>
    <source>
        <strain evidence="2 3">117434</strain>
    </source>
</reference>
<proteinExistence type="predicted"/>
<keyword evidence="1" id="KW-0732">Signal</keyword>